<protein>
    <submittedName>
        <fullName evidence="1">Uncharacterized protein</fullName>
    </submittedName>
</protein>
<dbReference type="OrthoDB" id="643377at2759"/>
<dbReference type="PANTHER" id="PTHR24366">
    <property type="entry name" value="IG(IMMUNOGLOBULIN) AND LRR(LEUCINE RICH REPEAT) DOMAINS"/>
    <property type="match status" value="1"/>
</dbReference>
<reference evidence="1" key="1">
    <citation type="submission" date="2020-11" db="EMBL/GenBank/DDBJ databases">
        <authorList>
            <person name="Tran Van P."/>
        </authorList>
    </citation>
    <scope>NUCLEOTIDE SEQUENCE</scope>
</reference>
<name>A0A7R8ZPN3_9CRUS</name>
<dbReference type="AlphaFoldDB" id="A0A7R8ZPN3"/>
<dbReference type="PROSITE" id="PS51450">
    <property type="entry name" value="LRR"/>
    <property type="match status" value="3"/>
</dbReference>
<dbReference type="InterPro" id="IPR001611">
    <property type="entry name" value="Leu-rich_rpt"/>
</dbReference>
<organism evidence="1">
    <name type="scientific">Cyprideis torosa</name>
    <dbReference type="NCBI Taxonomy" id="163714"/>
    <lineage>
        <taxon>Eukaryota</taxon>
        <taxon>Metazoa</taxon>
        <taxon>Ecdysozoa</taxon>
        <taxon>Arthropoda</taxon>
        <taxon>Crustacea</taxon>
        <taxon>Oligostraca</taxon>
        <taxon>Ostracoda</taxon>
        <taxon>Podocopa</taxon>
        <taxon>Podocopida</taxon>
        <taxon>Cytherocopina</taxon>
        <taxon>Cytheroidea</taxon>
        <taxon>Cytherideidae</taxon>
        <taxon>Cyprideis</taxon>
    </lineage>
</organism>
<dbReference type="InterPro" id="IPR032675">
    <property type="entry name" value="LRR_dom_sf"/>
</dbReference>
<sequence>MKTLPWLSLVLVGVVQAEWSSTCPDFCDCKWISGKKSAICSDQELRNIPRLSSEIQHLNLSGNPLRSLPKDAFSSIGLAHVQKLYLSSCSIKTVHRSAFDDLGNMIELDLSGNAIENLPPETFTGCIRLQMLYLSRNSLLKIGPGVAFPKLPRLRTLDLSFNKIKDISDKAFLNLQSSVITVNLRGNMLEDLLPEPFMGFKELKSLVLDHNPWRCYCYLRRLRDFVVQAKLITVEWYVVNAIPLTSQKTAVEEGLRVAAIGLVTQRTT</sequence>
<dbReference type="Gene3D" id="3.80.10.10">
    <property type="entry name" value="Ribonuclease Inhibitor"/>
    <property type="match status" value="2"/>
</dbReference>
<dbReference type="Pfam" id="PF13855">
    <property type="entry name" value="LRR_8"/>
    <property type="match status" value="2"/>
</dbReference>
<dbReference type="Pfam" id="PF00560">
    <property type="entry name" value="LRR_1"/>
    <property type="match status" value="1"/>
</dbReference>
<accession>A0A7R8ZPN3</accession>
<dbReference type="FunFam" id="3.80.10.10:FF:000082">
    <property type="entry name" value="Leucine-rich repeat-containing 24"/>
    <property type="match status" value="1"/>
</dbReference>
<dbReference type="SUPFAM" id="SSF52058">
    <property type="entry name" value="L domain-like"/>
    <property type="match status" value="1"/>
</dbReference>
<gene>
    <name evidence="1" type="ORF">CTOB1V02_LOCUS5550</name>
</gene>
<dbReference type="SMART" id="SM00369">
    <property type="entry name" value="LRR_TYP"/>
    <property type="match status" value="4"/>
</dbReference>
<dbReference type="InterPro" id="IPR003591">
    <property type="entry name" value="Leu-rich_rpt_typical-subtyp"/>
</dbReference>
<dbReference type="EMBL" id="OB661209">
    <property type="protein sequence ID" value="CAD7227649.1"/>
    <property type="molecule type" value="Genomic_DNA"/>
</dbReference>
<proteinExistence type="predicted"/>
<dbReference type="PANTHER" id="PTHR24366:SF87">
    <property type="entry name" value="KEKKON 6, ISOFORM B"/>
    <property type="match status" value="1"/>
</dbReference>
<evidence type="ECO:0000313" key="1">
    <source>
        <dbReference type="EMBL" id="CAD7227649.1"/>
    </source>
</evidence>